<protein>
    <recommendedName>
        <fullName evidence="4">SH3 domain-containing protein</fullName>
    </recommendedName>
</protein>
<evidence type="ECO:0000256" key="1">
    <source>
        <dbReference type="SAM" id="SignalP"/>
    </source>
</evidence>
<evidence type="ECO:0000313" key="2">
    <source>
        <dbReference type="EMBL" id="SKB29847.1"/>
    </source>
</evidence>
<reference evidence="3" key="1">
    <citation type="submission" date="2017-02" db="EMBL/GenBank/DDBJ databases">
        <authorList>
            <person name="Varghese N."/>
            <person name="Submissions S."/>
        </authorList>
    </citation>
    <scope>NUCLEOTIDE SEQUENCE [LARGE SCALE GENOMIC DNA]</scope>
    <source>
        <strain evidence="3">R11H</strain>
    </source>
</reference>
<sequence length="107" mass="11316">MIVSALILLLAAQGPAPAFCSPAAIAADAGGRKTNIYRTPTIAAGKVGKLDHGTPVYVCGSRGNWLWVHFAQGRRACPGTRQGLELRNASTCAKGWVERRRVAATSR</sequence>
<dbReference type="RefSeq" id="WP_079637115.1">
    <property type="nucleotide sequence ID" value="NZ_FUYP01000002.1"/>
</dbReference>
<dbReference type="Proteomes" id="UP000190044">
    <property type="component" value="Unassembled WGS sequence"/>
</dbReference>
<dbReference type="AlphaFoldDB" id="A0A1T5A529"/>
<feature type="signal peptide" evidence="1">
    <location>
        <begin position="1"/>
        <end position="18"/>
    </location>
</feature>
<gene>
    <name evidence="2" type="ORF">SAMN06295937_1002214</name>
</gene>
<evidence type="ECO:0008006" key="4">
    <source>
        <dbReference type="Google" id="ProtNLM"/>
    </source>
</evidence>
<keyword evidence="3" id="KW-1185">Reference proteome</keyword>
<proteinExistence type="predicted"/>
<accession>A0A1T5A529</accession>
<feature type="chain" id="PRO_5012978942" description="SH3 domain-containing protein" evidence="1">
    <location>
        <begin position="19"/>
        <end position="107"/>
    </location>
</feature>
<organism evidence="2 3">
    <name type="scientific">Sphingopyxis flava</name>
    <dbReference type="NCBI Taxonomy" id="1507287"/>
    <lineage>
        <taxon>Bacteria</taxon>
        <taxon>Pseudomonadati</taxon>
        <taxon>Pseudomonadota</taxon>
        <taxon>Alphaproteobacteria</taxon>
        <taxon>Sphingomonadales</taxon>
        <taxon>Sphingomonadaceae</taxon>
        <taxon>Sphingopyxis</taxon>
    </lineage>
</organism>
<evidence type="ECO:0000313" key="3">
    <source>
        <dbReference type="Proteomes" id="UP000190044"/>
    </source>
</evidence>
<keyword evidence="1" id="KW-0732">Signal</keyword>
<dbReference type="OrthoDB" id="7450811at2"/>
<name>A0A1T5A529_9SPHN</name>
<dbReference type="EMBL" id="FUYP01000002">
    <property type="protein sequence ID" value="SKB29847.1"/>
    <property type="molecule type" value="Genomic_DNA"/>
</dbReference>